<protein>
    <submittedName>
        <fullName evidence="1">Uncharacterized protein</fullName>
    </submittedName>
</protein>
<proteinExistence type="predicted"/>
<accession>A0A173R8U7</accession>
<dbReference type="Proteomes" id="UP000095495">
    <property type="component" value="Unassembled WGS sequence"/>
</dbReference>
<dbReference type="EMBL" id="CYXV01000001">
    <property type="protein sequence ID" value="CUM74394.1"/>
    <property type="molecule type" value="Genomic_DNA"/>
</dbReference>
<sequence length="104" mass="12184">MDKLIKELQQNRDCVEQIANEIELGDNYMPELKAYLPNLKQIITEIFDCAQKLKINIDLKFVAMVLQDIVDGVEREDKVFLLDTIRYGLKEIFDYMIDVLGENE</sequence>
<name>A0A173R8U7_9FIRM</name>
<dbReference type="AlphaFoldDB" id="A0A173R8U7"/>
<evidence type="ECO:0000313" key="2">
    <source>
        <dbReference type="Proteomes" id="UP000095495"/>
    </source>
</evidence>
<gene>
    <name evidence="1" type="ORF">ERS852420_00413</name>
</gene>
<evidence type="ECO:0000313" key="1">
    <source>
        <dbReference type="EMBL" id="CUM74394.1"/>
    </source>
</evidence>
<dbReference type="RefSeq" id="WP_055261026.1">
    <property type="nucleotide sequence ID" value="NZ_CYXV01000001.1"/>
</dbReference>
<reference evidence="1 2" key="1">
    <citation type="submission" date="2015-09" db="EMBL/GenBank/DDBJ databases">
        <authorList>
            <consortium name="Pathogen Informatics"/>
        </authorList>
    </citation>
    <scope>NUCLEOTIDE SEQUENCE [LARGE SCALE GENOMIC DNA]</scope>
    <source>
        <strain evidence="1 2">2789STDY5608863</strain>
    </source>
</reference>
<organism evidence="1 2">
    <name type="scientific">Roseburia faecis</name>
    <dbReference type="NCBI Taxonomy" id="301302"/>
    <lineage>
        <taxon>Bacteria</taxon>
        <taxon>Bacillati</taxon>
        <taxon>Bacillota</taxon>
        <taxon>Clostridia</taxon>
        <taxon>Lachnospirales</taxon>
        <taxon>Lachnospiraceae</taxon>
        <taxon>Roseburia</taxon>
    </lineage>
</organism>